<reference evidence="2 3" key="1">
    <citation type="submission" date="2017-02" db="EMBL/GenBank/DDBJ databases">
        <authorList>
            <person name="Peterson S.W."/>
        </authorList>
    </citation>
    <scope>NUCLEOTIDE SEQUENCE [LARGE SCALE GENOMIC DNA]</scope>
    <source>
        <strain evidence="2 3">ATCC 700028</strain>
    </source>
</reference>
<name>A0A1T4MTY1_9FUSO</name>
<evidence type="ECO:0000313" key="2">
    <source>
        <dbReference type="EMBL" id="SJZ70570.1"/>
    </source>
</evidence>
<accession>A0A1T4MTY1</accession>
<organism evidence="2 3">
    <name type="scientific">Cetobacterium ceti</name>
    <dbReference type="NCBI Taxonomy" id="180163"/>
    <lineage>
        <taxon>Bacteria</taxon>
        <taxon>Fusobacteriati</taxon>
        <taxon>Fusobacteriota</taxon>
        <taxon>Fusobacteriia</taxon>
        <taxon>Fusobacteriales</taxon>
        <taxon>Fusobacteriaceae</taxon>
        <taxon>Cetobacterium</taxon>
    </lineage>
</organism>
<protein>
    <recommendedName>
        <fullName evidence="4">DUF4402 domain-containing protein</fullName>
    </recommendedName>
</protein>
<feature type="chain" id="PRO_5012526947" description="DUF4402 domain-containing protein" evidence="1">
    <location>
        <begin position="19"/>
        <end position="166"/>
    </location>
</feature>
<dbReference type="Proteomes" id="UP000191153">
    <property type="component" value="Unassembled WGS sequence"/>
</dbReference>
<dbReference type="EMBL" id="FUWX01000009">
    <property type="protein sequence ID" value="SJZ70570.1"/>
    <property type="molecule type" value="Genomic_DNA"/>
</dbReference>
<dbReference type="AlphaFoldDB" id="A0A1T4MTY1"/>
<dbReference type="RefSeq" id="WP_078693827.1">
    <property type="nucleotide sequence ID" value="NZ_FUWX01000009.1"/>
</dbReference>
<gene>
    <name evidence="2" type="ORF">SAMN02745174_01331</name>
</gene>
<dbReference type="STRING" id="180163.SAMN02745174_01331"/>
<sequence>MKKLMLGLMILGSISAFANGRGQVASKDHVGEKTATVQMIAYSTGGLKLDATNSMLNFGNLKAYNGEAKSTAIKVSEDSIPDGQQSNITIVTEGNAELKNENGTDKLNVAISFDKNGNATNKNVILTSVKPLESVDIYGKIDKSTANSAPVGQYKGQFTVTAYYNL</sequence>
<proteinExistence type="predicted"/>
<evidence type="ECO:0000313" key="3">
    <source>
        <dbReference type="Proteomes" id="UP000191153"/>
    </source>
</evidence>
<evidence type="ECO:0000256" key="1">
    <source>
        <dbReference type="SAM" id="SignalP"/>
    </source>
</evidence>
<keyword evidence="3" id="KW-1185">Reference proteome</keyword>
<feature type="signal peptide" evidence="1">
    <location>
        <begin position="1"/>
        <end position="18"/>
    </location>
</feature>
<evidence type="ECO:0008006" key="4">
    <source>
        <dbReference type="Google" id="ProtNLM"/>
    </source>
</evidence>
<keyword evidence="1" id="KW-0732">Signal</keyword>